<protein>
    <submittedName>
        <fullName evidence="3">Uncharacterized protein</fullName>
    </submittedName>
</protein>
<gene>
    <name evidence="3" type="ORF">AO063_23665</name>
</gene>
<dbReference type="Proteomes" id="UP000054197">
    <property type="component" value="Unassembled WGS sequence"/>
</dbReference>
<comment type="caution">
    <text evidence="3">The sequence shown here is derived from an EMBL/GenBank/DDBJ whole genome shotgun (WGS) entry which is preliminary data.</text>
</comment>
<dbReference type="AlphaFoldDB" id="A0A0W0HVM0"/>
<evidence type="ECO:0000256" key="1">
    <source>
        <dbReference type="SAM" id="Coils"/>
    </source>
</evidence>
<sequence>MSELLEQIKEKVQVLVDNAEDVAEEAEDYLDEATAIDNAKKASDPRDYVPLDDLPYGEECARLRGSPNALRALADELQSLPIERLSIGELSKTLEDAEERIEDVKSTISDCTPLPPKPEDEDGEFPL</sequence>
<organism evidence="3 4">
    <name type="scientific">Pseudomonas fluorescens ICMP 11288</name>
    <dbReference type="NCBI Taxonomy" id="1198309"/>
    <lineage>
        <taxon>Bacteria</taxon>
        <taxon>Pseudomonadati</taxon>
        <taxon>Pseudomonadota</taxon>
        <taxon>Gammaproteobacteria</taxon>
        <taxon>Pseudomonadales</taxon>
        <taxon>Pseudomonadaceae</taxon>
        <taxon>Pseudomonas</taxon>
    </lineage>
</organism>
<keyword evidence="1" id="KW-0175">Coiled coil</keyword>
<feature type="region of interest" description="Disordered" evidence="2">
    <location>
        <begin position="103"/>
        <end position="127"/>
    </location>
</feature>
<reference evidence="3 4" key="1">
    <citation type="submission" date="2015-09" db="EMBL/GenBank/DDBJ databases">
        <title>Genome sequence of ICMP 11288.</title>
        <authorList>
            <person name="Visnovsky S."/>
            <person name="Lu A."/>
            <person name="Panda P."/>
            <person name="Pitman A."/>
        </authorList>
    </citation>
    <scope>NUCLEOTIDE SEQUENCE [LARGE SCALE GENOMIC DNA]</scope>
    <source>
        <strain evidence="3 4">ICMP 11288</strain>
    </source>
</reference>
<name>A0A0W0HVM0_PSEFL</name>
<feature type="coiled-coil region" evidence="1">
    <location>
        <begin position="5"/>
        <end position="36"/>
    </location>
</feature>
<proteinExistence type="predicted"/>
<evidence type="ECO:0000313" key="4">
    <source>
        <dbReference type="Proteomes" id="UP000054197"/>
    </source>
</evidence>
<evidence type="ECO:0000256" key="2">
    <source>
        <dbReference type="SAM" id="MobiDB-lite"/>
    </source>
</evidence>
<accession>A0A0W0HVM0</accession>
<dbReference type="RefSeq" id="WP_058420376.1">
    <property type="nucleotide sequence ID" value="NZ_LKEF01000019.1"/>
</dbReference>
<evidence type="ECO:0000313" key="3">
    <source>
        <dbReference type="EMBL" id="KTB65017.1"/>
    </source>
</evidence>
<dbReference type="EMBL" id="LKEF01000019">
    <property type="protein sequence ID" value="KTB65017.1"/>
    <property type="molecule type" value="Genomic_DNA"/>
</dbReference>